<name>A0A7R8ZKD1_9CRUS</name>
<evidence type="ECO:0000256" key="4">
    <source>
        <dbReference type="ARBA" id="ARBA00041531"/>
    </source>
</evidence>
<dbReference type="InterPro" id="IPR052104">
    <property type="entry name" value="Mito_Release_Factor_mL62"/>
</dbReference>
<dbReference type="PANTHER" id="PTHR11075:SF54">
    <property type="entry name" value="LARGE RIBOSOMAL SUBUNIT PROTEIN ML62"/>
    <property type="match status" value="1"/>
</dbReference>
<dbReference type="FunFam" id="3.30.160.20:FF:000046">
    <property type="entry name" value="Peptidyl-tRNA hydrolase ICT1"/>
    <property type="match status" value="1"/>
</dbReference>
<dbReference type="EC" id="3.1.1.29" evidence="1"/>
<dbReference type="Pfam" id="PF00472">
    <property type="entry name" value="RF-1"/>
    <property type="match status" value="1"/>
</dbReference>
<feature type="domain" description="Prokaryotic-type class I peptide chain release factors" evidence="6">
    <location>
        <begin position="44"/>
        <end position="167"/>
    </location>
</feature>
<sequence length="177" mass="20736">MTVERFLCYQSPYNVEQLYSKPSQAQFADPPIPKAKEPGKFNGHIPMKRLEISYSLSSGPGGQFVQKRNTKVDLRFKIDQADWLSYDTRLKLVEQNKTKISKEGYFVVRSDKTRHGHLNVADCLDKLRELITQAEKGPKEISEECVERQRRLKERANRKRLEEKRYKSALRRMGTMQ</sequence>
<dbReference type="SUPFAM" id="SSF110916">
    <property type="entry name" value="Peptidyl-tRNA hydrolase domain-like"/>
    <property type="match status" value="1"/>
</dbReference>
<dbReference type="Gene3D" id="3.30.160.20">
    <property type="match status" value="1"/>
</dbReference>
<feature type="region of interest" description="Disordered" evidence="5">
    <location>
        <begin position="152"/>
        <end position="177"/>
    </location>
</feature>
<dbReference type="GO" id="GO:0016150">
    <property type="term" value="F:translation release factor activity, codon nonspecific"/>
    <property type="evidence" value="ECO:0007669"/>
    <property type="project" value="TreeGrafter"/>
</dbReference>
<protein>
    <recommendedName>
        <fullName evidence="3">Large ribosomal subunit protein mL62</fullName>
        <ecNumber evidence="1">3.1.1.29</ecNumber>
    </recommendedName>
    <alternativeName>
        <fullName evidence="4">Peptidyl-tRNA hydrolase ICT1, mitochondrial</fullName>
    </alternativeName>
</protein>
<dbReference type="PANTHER" id="PTHR11075">
    <property type="entry name" value="PEPTIDE CHAIN RELEASE FACTOR"/>
    <property type="match status" value="1"/>
</dbReference>
<organism evidence="7">
    <name type="scientific">Cyprideis torosa</name>
    <dbReference type="NCBI Taxonomy" id="163714"/>
    <lineage>
        <taxon>Eukaryota</taxon>
        <taxon>Metazoa</taxon>
        <taxon>Ecdysozoa</taxon>
        <taxon>Arthropoda</taxon>
        <taxon>Crustacea</taxon>
        <taxon>Oligostraca</taxon>
        <taxon>Ostracoda</taxon>
        <taxon>Podocopa</taxon>
        <taxon>Podocopida</taxon>
        <taxon>Cytherocopina</taxon>
        <taxon>Cytheroidea</taxon>
        <taxon>Cytherideidae</taxon>
        <taxon>Cyprideis</taxon>
    </lineage>
</organism>
<dbReference type="GO" id="GO:0005762">
    <property type="term" value="C:mitochondrial large ribosomal subunit"/>
    <property type="evidence" value="ECO:0007669"/>
    <property type="project" value="TreeGrafter"/>
</dbReference>
<gene>
    <name evidence="7" type="ORF">CTOB1V02_LOCUS602</name>
</gene>
<evidence type="ECO:0000256" key="5">
    <source>
        <dbReference type="SAM" id="MobiDB-lite"/>
    </source>
</evidence>
<dbReference type="GO" id="GO:0070126">
    <property type="term" value="P:mitochondrial translational termination"/>
    <property type="evidence" value="ECO:0007669"/>
    <property type="project" value="TreeGrafter"/>
</dbReference>
<evidence type="ECO:0000256" key="3">
    <source>
        <dbReference type="ARBA" id="ARBA00039441"/>
    </source>
</evidence>
<accession>A0A7R8ZKD1</accession>
<proteinExistence type="inferred from homology"/>
<reference evidence="7" key="1">
    <citation type="submission" date="2020-11" db="EMBL/GenBank/DDBJ databases">
        <authorList>
            <person name="Tran Van P."/>
        </authorList>
    </citation>
    <scope>NUCLEOTIDE SEQUENCE</scope>
</reference>
<evidence type="ECO:0000256" key="1">
    <source>
        <dbReference type="ARBA" id="ARBA00013260"/>
    </source>
</evidence>
<evidence type="ECO:0000256" key="2">
    <source>
        <dbReference type="ARBA" id="ARBA00038225"/>
    </source>
</evidence>
<evidence type="ECO:0000259" key="6">
    <source>
        <dbReference type="Pfam" id="PF00472"/>
    </source>
</evidence>
<evidence type="ECO:0000313" key="7">
    <source>
        <dbReference type="EMBL" id="CAD7222600.1"/>
    </source>
</evidence>
<dbReference type="EMBL" id="OB660080">
    <property type="protein sequence ID" value="CAD7222600.1"/>
    <property type="molecule type" value="Genomic_DNA"/>
</dbReference>
<dbReference type="OrthoDB" id="270639at2759"/>
<dbReference type="GO" id="GO:0004045">
    <property type="term" value="F:peptidyl-tRNA hydrolase activity"/>
    <property type="evidence" value="ECO:0007669"/>
    <property type="project" value="UniProtKB-EC"/>
</dbReference>
<dbReference type="InterPro" id="IPR000352">
    <property type="entry name" value="Pep_chain_release_fac_I"/>
</dbReference>
<comment type="similarity">
    <text evidence="2">Belongs to the prokaryotic/mitochondrial release factor family. Mitochondrion-specific ribosomal protein mL62 subfamily.</text>
</comment>
<dbReference type="AlphaFoldDB" id="A0A7R8ZKD1"/>